<dbReference type="InterPro" id="IPR052032">
    <property type="entry name" value="ATP-dep_AA_Ligase"/>
</dbReference>
<keyword evidence="7" id="KW-1185">Reference proteome</keyword>
<dbReference type="Pfam" id="PF18603">
    <property type="entry name" value="LAL_C2"/>
    <property type="match status" value="1"/>
</dbReference>
<dbReference type="SUPFAM" id="SSF56059">
    <property type="entry name" value="Glutathione synthetase ATP-binding domain-like"/>
    <property type="match status" value="1"/>
</dbReference>
<dbReference type="InterPro" id="IPR040570">
    <property type="entry name" value="LAL_C2"/>
</dbReference>
<evidence type="ECO:0000313" key="7">
    <source>
        <dbReference type="Proteomes" id="UP001219956"/>
    </source>
</evidence>
<dbReference type="Gene3D" id="3.30.470.20">
    <property type="entry name" value="ATP-grasp fold, B domain"/>
    <property type="match status" value="1"/>
</dbReference>
<evidence type="ECO:0000259" key="5">
    <source>
        <dbReference type="PROSITE" id="PS50975"/>
    </source>
</evidence>
<dbReference type="Proteomes" id="UP001219956">
    <property type="component" value="Unassembled WGS sequence"/>
</dbReference>
<name>A0ABT5IY91_9NEIS</name>
<evidence type="ECO:0000313" key="6">
    <source>
        <dbReference type="EMBL" id="MDC7716584.1"/>
    </source>
</evidence>
<keyword evidence="3 4" id="KW-0067">ATP-binding</keyword>
<feature type="domain" description="ATP-grasp" evidence="5">
    <location>
        <begin position="113"/>
        <end position="313"/>
    </location>
</feature>
<dbReference type="RefSeq" id="WP_272750978.1">
    <property type="nucleotide sequence ID" value="NZ_JAQQLF010000005.1"/>
</dbReference>
<comment type="caution">
    <text evidence="6">The sequence shown here is derived from an EMBL/GenBank/DDBJ whole genome shotgun (WGS) entry which is preliminary data.</text>
</comment>
<dbReference type="PANTHER" id="PTHR43585">
    <property type="entry name" value="FUMIPYRROLE BIOSYNTHESIS PROTEIN C"/>
    <property type="match status" value="1"/>
</dbReference>
<dbReference type="InterPro" id="IPR011761">
    <property type="entry name" value="ATP-grasp"/>
</dbReference>
<protein>
    <submittedName>
        <fullName evidence="6">ATP-grasp domain-containing protein</fullName>
    </submittedName>
</protein>
<evidence type="ECO:0000256" key="1">
    <source>
        <dbReference type="ARBA" id="ARBA00022598"/>
    </source>
</evidence>
<evidence type="ECO:0000256" key="3">
    <source>
        <dbReference type="ARBA" id="ARBA00022840"/>
    </source>
</evidence>
<reference evidence="6 7" key="1">
    <citation type="submission" date="2023-01" db="EMBL/GenBank/DDBJ databases">
        <title>Novel species of the genus Vogesella isolated from rivers.</title>
        <authorList>
            <person name="Lu H."/>
        </authorList>
    </citation>
    <scope>NUCLEOTIDE SEQUENCE [LARGE SCALE GENOMIC DNA]</scope>
    <source>
        <strain evidence="6 7">DC21W</strain>
    </source>
</reference>
<keyword evidence="2 4" id="KW-0547">Nucleotide-binding</keyword>
<dbReference type="PROSITE" id="PS50975">
    <property type="entry name" value="ATP_GRASP"/>
    <property type="match status" value="1"/>
</dbReference>
<dbReference type="PANTHER" id="PTHR43585:SF2">
    <property type="entry name" value="ATP-GRASP ENZYME FSQD"/>
    <property type="match status" value="1"/>
</dbReference>
<accession>A0ABT5IY91</accession>
<organism evidence="6 7">
    <name type="scientific">Vogesella aquatica</name>
    <dbReference type="NCBI Taxonomy" id="2984206"/>
    <lineage>
        <taxon>Bacteria</taxon>
        <taxon>Pseudomonadati</taxon>
        <taxon>Pseudomonadota</taxon>
        <taxon>Betaproteobacteria</taxon>
        <taxon>Neisseriales</taxon>
        <taxon>Chromobacteriaceae</taxon>
        <taxon>Vogesella</taxon>
    </lineage>
</organism>
<gene>
    <name evidence="6" type="ORF">PQU95_05075</name>
</gene>
<sequence length="415" mass="45165">MKVLVIEPCYFGLGYLRALKEMSISCIVATSDINFPDMHGYRDLVEHVVVCDVSNPNKIQSAIKEINQLDFISAVVPGNQFVTESAAGFAVKHDLLGLTVSSANLGVHKDKARVAYQRSAAPSLQFLLVKSVQQALLESERIGYPLIVKPTSSASSKGVSLVYDDAELRAAFAVLSEMSFGVFGFQHRNEVLLEEFADGNEFSVELALEKKQLRFAGVTEKWVTAPPYFVELGHVHPARISNAQADALISAAYQAAEALELETGVFHVELKLGKDGPKIIECNPRPGGDHITTDLVPLATGVNLFEMHLDILLMKPVKSSAKNIRGAAVGFVVATEAGEFQELIGMEELSLLPFLVRCVVEKKSGAKIRPPQSSVDRVAYIIVTGDDNEQAVQNLKTAMSMVKIHSIPLKASNEF</sequence>
<proteinExistence type="predicted"/>
<dbReference type="Pfam" id="PF13535">
    <property type="entry name" value="ATP-grasp_4"/>
    <property type="match status" value="1"/>
</dbReference>
<evidence type="ECO:0000256" key="4">
    <source>
        <dbReference type="PROSITE-ProRule" id="PRU00409"/>
    </source>
</evidence>
<dbReference type="EMBL" id="JAQQLF010000005">
    <property type="protein sequence ID" value="MDC7716584.1"/>
    <property type="molecule type" value="Genomic_DNA"/>
</dbReference>
<keyword evidence="1" id="KW-0436">Ligase</keyword>
<evidence type="ECO:0000256" key="2">
    <source>
        <dbReference type="ARBA" id="ARBA00022741"/>
    </source>
</evidence>